<dbReference type="Proteomes" id="UP000809349">
    <property type="component" value="Unassembled WGS sequence"/>
</dbReference>
<dbReference type="EMBL" id="JAFBIL020000008">
    <property type="protein sequence ID" value="MBZ2209566.1"/>
    <property type="molecule type" value="Genomic_DNA"/>
</dbReference>
<reference evidence="2 3" key="1">
    <citation type="submission" date="2021-01" db="EMBL/GenBank/DDBJ databases">
        <authorList>
            <person name="Ruan W."/>
            <person name="Khan S.A."/>
            <person name="Jeon C.O."/>
        </authorList>
    </citation>
    <scope>NUCLEOTIDE SEQUENCE [LARGE SCALE GENOMIC DNA]</scope>
    <source>
        <strain evidence="2 3">R798</strain>
    </source>
</reference>
<dbReference type="Pfam" id="PF13682">
    <property type="entry name" value="CZB"/>
    <property type="match status" value="1"/>
</dbReference>
<gene>
    <name evidence="2" type="ORF">I4X03_020045</name>
</gene>
<comment type="caution">
    <text evidence="2">The sequence shown here is derived from an EMBL/GenBank/DDBJ whole genome shotgun (WGS) entry which is preliminary data.</text>
</comment>
<evidence type="ECO:0000259" key="1">
    <source>
        <dbReference type="PROSITE" id="PS50883"/>
    </source>
</evidence>
<dbReference type="SUPFAM" id="SSF141868">
    <property type="entry name" value="EAL domain-like"/>
    <property type="match status" value="1"/>
</dbReference>
<sequence>MITAQDIEAGLGARQFQLYYQPKFSMAHGEVCGSEALVRWCPPDGSVIEPGAFLPLTHSAGLSPRMSAYIVARLFEDMAVLGPTRFAPVSFNTVATDFEDDALSGQIFAGMAATGTAPASLEIEITEHHALSCSPRVLANIRRLREAGLGLVMDDYGLGYSSVDTLSKWPFTSIKLDQGLVQRMLNSDKNAGIVRSAIRMAHELDIGLVAEGVETAAQYHFLVEAGCMKMQGYLISRPLALAALIAHERFAPCPVSMAVGLVQMAIVDHIQWRRKMVAYTLRHAGEPADSPQRAATDFPTLNCDKCQIGRWYRNEGATLAGSPTFALSERAHRRLHAIGAELVERMGQGADLEQVRPMLGSLQQTSLELLGSLLSLEDHGLATIYASGKPAPEGAARVCGLEMPAAVM</sequence>
<dbReference type="Gene3D" id="3.20.20.450">
    <property type="entry name" value="EAL domain"/>
    <property type="match status" value="1"/>
</dbReference>
<dbReference type="InterPro" id="IPR025991">
    <property type="entry name" value="Chemoreceptor_zinc-bind_dom"/>
</dbReference>
<keyword evidence="3" id="KW-1185">Reference proteome</keyword>
<dbReference type="InterPro" id="IPR050706">
    <property type="entry name" value="Cyclic-di-GMP_PDE-like"/>
</dbReference>
<proteinExistence type="predicted"/>
<reference evidence="2 3" key="2">
    <citation type="submission" date="2021-08" db="EMBL/GenBank/DDBJ databases">
        <title>Massilia sp. R798.</title>
        <authorList>
            <person name="Baek J.H."/>
            <person name="Jung H.S."/>
            <person name="Kim K.R."/>
            <person name="Jeon C.O."/>
        </authorList>
    </citation>
    <scope>NUCLEOTIDE SEQUENCE [LARGE SCALE GENOMIC DNA]</scope>
    <source>
        <strain evidence="2 3">R798</strain>
    </source>
</reference>
<dbReference type="CDD" id="cd01948">
    <property type="entry name" value="EAL"/>
    <property type="match status" value="1"/>
</dbReference>
<protein>
    <submittedName>
        <fullName evidence="2">EAL domain-containing protein</fullName>
    </submittedName>
</protein>
<evidence type="ECO:0000313" key="2">
    <source>
        <dbReference type="EMBL" id="MBZ2209566.1"/>
    </source>
</evidence>
<name>A0ABS7SUD7_9BURK</name>
<organism evidence="2 3">
    <name type="scientific">Massilia soli</name>
    <dbReference type="NCBI Taxonomy" id="2792854"/>
    <lineage>
        <taxon>Bacteria</taxon>
        <taxon>Pseudomonadati</taxon>
        <taxon>Pseudomonadota</taxon>
        <taxon>Betaproteobacteria</taxon>
        <taxon>Burkholderiales</taxon>
        <taxon>Oxalobacteraceae</taxon>
        <taxon>Telluria group</taxon>
        <taxon>Massilia</taxon>
    </lineage>
</organism>
<dbReference type="PANTHER" id="PTHR33121:SF70">
    <property type="entry name" value="SIGNALING PROTEIN YKOW"/>
    <property type="match status" value="1"/>
</dbReference>
<dbReference type="InterPro" id="IPR001633">
    <property type="entry name" value="EAL_dom"/>
</dbReference>
<dbReference type="PANTHER" id="PTHR33121">
    <property type="entry name" value="CYCLIC DI-GMP PHOSPHODIESTERASE PDEF"/>
    <property type="match status" value="1"/>
</dbReference>
<feature type="domain" description="EAL" evidence="1">
    <location>
        <begin position="1"/>
        <end position="252"/>
    </location>
</feature>
<evidence type="ECO:0000313" key="3">
    <source>
        <dbReference type="Proteomes" id="UP000809349"/>
    </source>
</evidence>
<dbReference type="Pfam" id="PF00563">
    <property type="entry name" value="EAL"/>
    <property type="match status" value="1"/>
</dbReference>
<accession>A0ABS7SUD7</accession>
<dbReference type="RefSeq" id="WP_223470017.1">
    <property type="nucleotide sequence ID" value="NZ_JAFBIL020000008.1"/>
</dbReference>
<dbReference type="PROSITE" id="PS50883">
    <property type="entry name" value="EAL"/>
    <property type="match status" value="1"/>
</dbReference>
<dbReference type="InterPro" id="IPR035919">
    <property type="entry name" value="EAL_sf"/>
</dbReference>
<dbReference type="SMART" id="SM00052">
    <property type="entry name" value="EAL"/>
    <property type="match status" value="1"/>
</dbReference>
<dbReference type="Gene3D" id="1.20.120.30">
    <property type="entry name" value="Aspartate receptor, ligand-binding domain"/>
    <property type="match status" value="1"/>
</dbReference>